<dbReference type="Gene3D" id="3.40.50.150">
    <property type="entry name" value="Vaccinia Virus protein VP39"/>
    <property type="match status" value="1"/>
</dbReference>
<dbReference type="GO" id="GO:0031151">
    <property type="term" value="F:histone H3K79 methyltransferase activity"/>
    <property type="evidence" value="ECO:0007669"/>
    <property type="project" value="InterPro"/>
</dbReference>
<dbReference type="Pfam" id="PF08123">
    <property type="entry name" value="DOT1"/>
    <property type="match status" value="1"/>
</dbReference>
<dbReference type="SUPFAM" id="SSF53335">
    <property type="entry name" value="S-adenosyl-L-methionine-dependent methyltransferases"/>
    <property type="match status" value="1"/>
</dbReference>
<evidence type="ECO:0000313" key="6">
    <source>
        <dbReference type="Proteomes" id="UP000198725"/>
    </source>
</evidence>
<feature type="domain" description="DOT1" evidence="4">
    <location>
        <begin position="141"/>
        <end position="194"/>
    </location>
</feature>
<evidence type="ECO:0000259" key="4">
    <source>
        <dbReference type="Pfam" id="PF08123"/>
    </source>
</evidence>
<evidence type="ECO:0000256" key="1">
    <source>
        <dbReference type="ARBA" id="ARBA00022603"/>
    </source>
</evidence>
<dbReference type="Proteomes" id="UP000198725">
    <property type="component" value="Unassembled WGS sequence"/>
</dbReference>
<dbReference type="AlphaFoldDB" id="A0A1I3YZV4"/>
<dbReference type="CDD" id="cd02440">
    <property type="entry name" value="AdoMet_MTases"/>
    <property type="match status" value="1"/>
</dbReference>
<sequence length="290" mass="31529">MPPDATAVLQARIAEIERDDSLQRPERLRERIEAMDRLDALLFDDVADAVRRHASALMRQLETVNHTAYLAIRAAIRDGEGKAVMRHWLQALAAPADTSPDGQAYDALDSVLAGVLPFDEPAGDDDALPAEMVFYQPTPARHILDMIERTRLDATDVLVDLGSGLGHVPLLATICTGARCIGIERNAAYIACARRCAEALALTGVTFVEQDARAADLSTGTVFYLYTPFTGTVLRSVLDRLQREASARRIRVATLGPCTAIVAGEAWLVPLEPPQPHRVTVFCSIAPRPA</sequence>
<dbReference type="GO" id="GO:0032259">
    <property type="term" value="P:methylation"/>
    <property type="evidence" value="ECO:0007669"/>
    <property type="project" value="UniProtKB-KW"/>
</dbReference>
<evidence type="ECO:0000313" key="5">
    <source>
        <dbReference type="EMBL" id="SFK36766.1"/>
    </source>
</evidence>
<dbReference type="InterPro" id="IPR026170">
    <property type="entry name" value="FAM173A/B"/>
</dbReference>
<organism evidence="5 6">
    <name type="scientific">Rhodanobacter glycinis</name>
    <dbReference type="NCBI Taxonomy" id="582702"/>
    <lineage>
        <taxon>Bacteria</taxon>
        <taxon>Pseudomonadati</taxon>
        <taxon>Pseudomonadota</taxon>
        <taxon>Gammaproteobacteria</taxon>
        <taxon>Lysobacterales</taxon>
        <taxon>Rhodanobacteraceae</taxon>
        <taxon>Rhodanobacter</taxon>
    </lineage>
</organism>
<dbReference type="RefSeq" id="WP_092701294.1">
    <property type="nucleotide sequence ID" value="NZ_FOSR01000002.1"/>
</dbReference>
<dbReference type="InterPro" id="IPR025789">
    <property type="entry name" value="DOT1_dom"/>
</dbReference>
<gene>
    <name evidence="5" type="ORF">SAMN05192579_102100</name>
</gene>
<keyword evidence="1" id="KW-0489">Methyltransferase</keyword>
<reference evidence="6" key="1">
    <citation type="submission" date="2016-10" db="EMBL/GenBank/DDBJ databases">
        <authorList>
            <person name="Varghese N."/>
            <person name="Submissions S."/>
        </authorList>
    </citation>
    <scope>NUCLEOTIDE SEQUENCE [LARGE SCALE GENOMIC DNA]</scope>
    <source>
        <strain evidence="6">MO64</strain>
    </source>
</reference>
<evidence type="ECO:0000256" key="3">
    <source>
        <dbReference type="ARBA" id="ARBA00022691"/>
    </source>
</evidence>
<dbReference type="EMBL" id="FOSR01000002">
    <property type="protein sequence ID" value="SFK36766.1"/>
    <property type="molecule type" value="Genomic_DNA"/>
</dbReference>
<dbReference type="PANTHER" id="PTHR13610:SF11">
    <property type="entry name" value="METHYLTRANSFERASE DOMAIN-CONTAINING PROTEIN"/>
    <property type="match status" value="1"/>
</dbReference>
<keyword evidence="3" id="KW-0949">S-adenosyl-L-methionine</keyword>
<accession>A0A1I3YZV4</accession>
<evidence type="ECO:0000256" key="2">
    <source>
        <dbReference type="ARBA" id="ARBA00022679"/>
    </source>
</evidence>
<proteinExistence type="predicted"/>
<keyword evidence="6" id="KW-1185">Reference proteome</keyword>
<name>A0A1I3YZV4_9GAMM</name>
<dbReference type="InterPro" id="IPR029063">
    <property type="entry name" value="SAM-dependent_MTases_sf"/>
</dbReference>
<protein>
    <submittedName>
        <fullName evidence="5">Histone methylation protein DOT1</fullName>
    </submittedName>
</protein>
<keyword evidence="2" id="KW-0808">Transferase</keyword>
<dbReference type="PANTHER" id="PTHR13610">
    <property type="entry name" value="METHYLTRANSFERASE DOMAIN-CONTAINING PROTEIN"/>
    <property type="match status" value="1"/>
</dbReference>